<dbReference type="InterPro" id="IPR004265">
    <property type="entry name" value="Dirigent"/>
</dbReference>
<evidence type="ECO:0000313" key="2">
    <source>
        <dbReference type="EMBL" id="KAJ8759294.1"/>
    </source>
</evidence>
<dbReference type="GO" id="GO:0048046">
    <property type="term" value="C:apoplast"/>
    <property type="evidence" value="ECO:0007669"/>
    <property type="project" value="UniProtKB-SubCell"/>
</dbReference>
<keyword evidence="1" id="KW-0964">Secreted</keyword>
<comment type="similarity">
    <text evidence="1">Belongs to the plant dirigent protein family.</text>
</comment>
<sequence length="127" mass="14248">MVLSASLVHMRSESYLWFGEDDRSPFNVGTGIELKMVGKARFYVQASQKEFGLSIAIKVLCRIRVLSEVREMPVIGGSGLFRFAPARTYKFHVVTGEATVEDNVYVLSCIIDDADLFPFKAFGIFKI</sequence>
<evidence type="ECO:0000313" key="3">
    <source>
        <dbReference type="Proteomes" id="UP001159364"/>
    </source>
</evidence>
<keyword evidence="3" id="KW-1185">Reference proteome</keyword>
<dbReference type="AlphaFoldDB" id="A0AAV8SZ17"/>
<comment type="subcellular location">
    <subcellularLocation>
        <location evidence="1">Secreted</location>
        <location evidence="1">Extracellular space</location>
        <location evidence="1">Apoplast</location>
    </subcellularLocation>
</comment>
<gene>
    <name evidence="2" type="ORF">K2173_006814</name>
</gene>
<dbReference type="Proteomes" id="UP001159364">
    <property type="component" value="Linkage Group LG07"/>
</dbReference>
<name>A0AAV8SZ17_9ROSI</name>
<reference evidence="2 3" key="1">
    <citation type="submission" date="2021-09" db="EMBL/GenBank/DDBJ databases">
        <title>Genomic insights and catalytic innovation underlie evolution of tropane alkaloids biosynthesis.</title>
        <authorList>
            <person name="Wang Y.-J."/>
            <person name="Tian T."/>
            <person name="Huang J.-P."/>
            <person name="Huang S.-X."/>
        </authorList>
    </citation>
    <scope>NUCLEOTIDE SEQUENCE [LARGE SCALE GENOMIC DNA]</scope>
    <source>
        <strain evidence="2">KIB-2018</strain>
        <tissue evidence="2">Leaf</tissue>
    </source>
</reference>
<dbReference type="EMBL" id="JAIWQS010000007">
    <property type="protein sequence ID" value="KAJ8759294.1"/>
    <property type="molecule type" value="Genomic_DNA"/>
</dbReference>
<evidence type="ECO:0000256" key="1">
    <source>
        <dbReference type="RuleBase" id="RU363099"/>
    </source>
</evidence>
<comment type="function">
    <text evidence="1">Dirigent proteins impart stereoselectivity on the phenoxy radical-coupling reaction, yielding optically active lignans from two molecules of coniferyl alcohol in the biosynthesis of lignans, flavonolignans, and alkaloids and thus plays a central role in plant secondary metabolism.</text>
</comment>
<dbReference type="Pfam" id="PF03018">
    <property type="entry name" value="Dirigent"/>
    <property type="match status" value="1"/>
</dbReference>
<protein>
    <recommendedName>
        <fullName evidence="1">Dirigent protein</fullName>
    </recommendedName>
</protein>
<comment type="caution">
    <text evidence="2">The sequence shown here is derived from an EMBL/GenBank/DDBJ whole genome shotgun (WGS) entry which is preliminary data.</text>
</comment>
<proteinExistence type="inferred from homology"/>
<comment type="subunit">
    <text evidence="1">Homodimer.</text>
</comment>
<keyword evidence="1" id="KW-0052">Apoplast</keyword>
<accession>A0AAV8SZ17</accession>
<organism evidence="2 3">
    <name type="scientific">Erythroxylum novogranatense</name>
    <dbReference type="NCBI Taxonomy" id="1862640"/>
    <lineage>
        <taxon>Eukaryota</taxon>
        <taxon>Viridiplantae</taxon>
        <taxon>Streptophyta</taxon>
        <taxon>Embryophyta</taxon>
        <taxon>Tracheophyta</taxon>
        <taxon>Spermatophyta</taxon>
        <taxon>Magnoliopsida</taxon>
        <taxon>eudicotyledons</taxon>
        <taxon>Gunneridae</taxon>
        <taxon>Pentapetalae</taxon>
        <taxon>rosids</taxon>
        <taxon>fabids</taxon>
        <taxon>Malpighiales</taxon>
        <taxon>Erythroxylaceae</taxon>
        <taxon>Erythroxylum</taxon>
    </lineage>
</organism>